<dbReference type="Gene3D" id="1.25.40.20">
    <property type="entry name" value="Ankyrin repeat-containing domain"/>
    <property type="match status" value="2"/>
</dbReference>
<evidence type="ECO:0000313" key="1">
    <source>
        <dbReference type="EMBL" id="OQR89037.1"/>
    </source>
</evidence>
<comment type="caution">
    <text evidence="1">The sequence shown here is derived from an EMBL/GenBank/DDBJ whole genome shotgun (WGS) entry which is preliminary data.</text>
</comment>
<dbReference type="AlphaFoldDB" id="A0A1V9YTN5"/>
<dbReference type="OrthoDB" id="70387at2759"/>
<sequence>MAGPLTQFFNGVDVDPLAIWNDVFENDWDVALAMLPKAYLKPENFQHIQSREMYKRCKQYFKYVQSPNIWEYYYENPDVVDDNEYGREFNIIASTYLLVAPMKNMWLDQLCDVLRFPMVLARMAVARGTLPLLQYLIDDLYDDIDRSLLAIDYAADNGHLHIVKFLHENGCRECSTDAVDLAAGHGYIDIIKWLHQNRTEGCTSEALEEALSNDHLNIVEYLETHYNVGFSKYAMANAARKGNFDAIKFLNEQRNVESTPSAMDEAAQHGHLDIVKYLHENRSEGCTTSTMNYAALKGHFDI</sequence>
<dbReference type="STRING" id="74557.A0A1V9YTN5"/>
<dbReference type="InterPro" id="IPR052050">
    <property type="entry name" value="SecEffector_AnkRepeat"/>
</dbReference>
<accession>A0A1V9YTN5</accession>
<evidence type="ECO:0000313" key="2">
    <source>
        <dbReference type="Proteomes" id="UP000243217"/>
    </source>
</evidence>
<dbReference type="Proteomes" id="UP000243217">
    <property type="component" value="Unassembled WGS sequence"/>
</dbReference>
<keyword evidence="2" id="KW-1185">Reference proteome</keyword>
<gene>
    <name evidence="1" type="ORF">THRCLA_22758</name>
</gene>
<reference evidence="1 2" key="1">
    <citation type="journal article" date="2014" name="Genome Biol. Evol.">
        <title>The secreted proteins of Achlya hypogyna and Thraustotheca clavata identify the ancestral oomycete secretome and reveal gene acquisitions by horizontal gene transfer.</title>
        <authorList>
            <person name="Misner I."/>
            <person name="Blouin N."/>
            <person name="Leonard G."/>
            <person name="Richards T.A."/>
            <person name="Lane C.E."/>
        </authorList>
    </citation>
    <scope>NUCLEOTIDE SEQUENCE [LARGE SCALE GENOMIC DNA]</scope>
    <source>
        <strain evidence="1 2">ATCC 34112</strain>
    </source>
</reference>
<dbReference type="InterPro" id="IPR002110">
    <property type="entry name" value="Ankyrin_rpt"/>
</dbReference>
<dbReference type="SUPFAM" id="SSF48403">
    <property type="entry name" value="Ankyrin repeat"/>
    <property type="match status" value="1"/>
</dbReference>
<dbReference type="Pfam" id="PF12796">
    <property type="entry name" value="Ank_2"/>
    <property type="match status" value="2"/>
</dbReference>
<dbReference type="PANTHER" id="PTHR46586">
    <property type="entry name" value="ANKYRIN REPEAT-CONTAINING PROTEIN"/>
    <property type="match status" value="1"/>
</dbReference>
<organism evidence="1 2">
    <name type="scientific">Thraustotheca clavata</name>
    <dbReference type="NCBI Taxonomy" id="74557"/>
    <lineage>
        <taxon>Eukaryota</taxon>
        <taxon>Sar</taxon>
        <taxon>Stramenopiles</taxon>
        <taxon>Oomycota</taxon>
        <taxon>Saprolegniomycetes</taxon>
        <taxon>Saprolegniales</taxon>
        <taxon>Achlyaceae</taxon>
        <taxon>Thraustotheca</taxon>
    </lineage>
</organism>
<name>A0A1V9YTN5_9STRA</name>
<proteinExistence type="predicted"/>
<dbReference type="EMBL" id="JNBS01002893">
    <property type="protein sequence ID" value="OQR89037.1"/>
    <property type="molecule type" value="Genomic_DNA"/>
</dbReference>
<protein>
    <submittedName>
        <fullName evidence="1">Uncharacterized protein</fullName>
    </submittedName>
</protein>
<feature type="non-terminal residue" evidence="1">
    <location>
        <position position="302"/>
    </location>
</feature>
<dbReference type="InterPro" id="IPR036770">
    <property type="entry name" value="Ankyrin_rpt-contain_sf"/>
</dbReference>
<dbReference type="PANTHER" id="PTHR46586:SF3">
    <property type="entry name" value="ANKYRIN REPEAT-CONTAINING PROTEIN"/>
    <property type="match status" value="1"/>
</dbReference>